<keyword evidence="2" id="KW-1185">Reference proteome</keyword>
<protein>
    <submittedName>
        <fullName evidence="1">Uncharacterized protein</fullName>
    </submittedName>
</protein>
<dbReference type="EMBL" id="JAAOIW010000002">
    <property type="protein sequence ID" value="NHN29226.1"/>
    <property type="molecule type" value="Genomic_DNA"/>
</dbReference>
<evidence type="ECO:0000313" key="1">
    <source>
        <dbReference type="EMBL" id="NHN29226.1"/>
    </source>
</evidence>
<evidence type="ECO:0000313" key="2">
    <source>
        <dbReference type="Proteomes" id="UP001165962"/>
    </source>
</evidence>
<dbReference type="RefSeq" id="WP_166146992.1">
    <property type="nucleotide sequence ID" value="NZ_JAAOIW010000002.1"/>
</dbReference>
<reference evidence="1" key="1">
    <citation type="submission" date="2020-03" db="EMBL/GenBank/DDBJ databases">
        <title>Draft sequencing of Paenibacilllus sp. S3N08.</title>
        <authorList>
            <person name="Kim D.-U."/>
        </authorList>
    </citation>
    <scope>NUCLEOTIDE SEQUENCE</scope>
    <source>
        <strain evidence="1">S3N08</strain>
    </source>
</reference>
<gene>
    <name evidence="1" type="ORF">G9U52_05205</name>
</gene>
<organism evidence="1 2">
    <name type="scientific">Paenibacillus agricola</name>
    <dbReference type="NCBI Taxonomy" id="2716264"/>
    <lineage>
        <taxon>Bacteria</taxon>
        <taxon>Bacillati</taxon>
        <taxon>Bacillota</taxon>
        <taxon>Bacilli</taxon>
        <taxon>Bacillales</taxon>
        <taxon>Paenibacillaceae</taxon>
        <taxon>Paenibacillus</taxon>
    </lineage>
</organism>
<name>A0ABX0J079_9BACL</name>
<dbReference type="Proteomes" id="UP001165962">
    <property type="component" value="Unassembled WGS sequence"/>
</dbReference>
<proteinExistence type="predicted"/>
<accession>A0ABX0J079</accession>
<comment type="caution">
    <text evidence="1">The sequence shown here is derived from an EMBL/GenBank/DDBJ whole genome shotgun (WGS) entry which is preliminary data.</text>
</comment>
<sequence length="114" mass="12437">MEVRAFVRRRLCCAKDAWTRLTATEQDRLLCAGSAPAKDGTASGGCFCSAKVCTGRTGTWQIDPDRGSHGVKDYAATYGYTHVYFSPVDAFGFLLANWQYPAPAASSVTIQDFR</sequence>